<organism evidence="3 4">
    <name type="scientific">Candidatus Fimenecus excrementigallinarum</name>
    <dbReference type="NCBI Taxonomy" id="2840816"/>
    <lineage>
        <taxon>Bacteria</taxon>
        <taxon>Bacillati</taxon>
        <taxon>Bacillota</taxon>
        <taxon>Clostridia</taxon>
        <taxon>Candidatus Fimenecus</taxon>
    </lineage>
</organism>
<dbReference type="EMBL" id="DVMW01000009">
    <property type="protein sequence ID" value="HIU35164.1"/>
    <property type="molecule type" value="Genomic_DNA"/>
</dbReference>
<feature type="domain" description="DUF2726" evidence="2">
    <location>
        <begin position="1"/>
        <end position="110"/>
    </location>
</feature>
<dbReference type="Pfam" id="PF10881">
    <property type="entry name" value="DUF2726"/>
    <property type="match status" value="1"/>
</dbReference>
<sequence length="176" mass="20374">LLTKNEKNFYETIRLIAEKLNLNVLTKVRLADIVNVNKNIQSESDEWWDYFKQISQKHVDFVLADKGLSEIHLIIEVDDSSHKRADRIKRDRFVDQVLGNVGIPILHIENVIGLEEKINRLLKNKNNKGSGDVTYGQRKNYYKDSGLRHCGGRPRGIRGQGHAHHRRVHRGRRGGH</sequence>
<reference evidence="3" key="2">
    <citation type="journal article" date="2021" name="PeerJ">
        <title>Extensive microbial diversity within the chicken gut microbiome revealed by metagenomics and culture.</title>
        <authorList>
            <person name="Gilroy R."/>
            <person name="Ravi A."/>
            <person name="Getino M."/>
            <person name="Pursley I."/>
            <person name="Horton D.L."/>
            <person name="Alikhan N.F."/>
            <person name="Baker D."/>
            <person name="Gharbi K."/>
            <person name="Hall N."/>
            <person name="Watson M."/>
            <person name="Adriaenssens E.M."/>
            <person name="Foster-Nyarko E."/>
            <person name="Jarju S."/>
            <person name="Secka A."/>
            <person name="Antonio M."/>
            <person name="Oren A."/>
            <person name="Chaudhuri R.R."/>
            <person name="La Ragione R."/>
            <person name="Hildebrand F."/>
            <person name="Pallen M.J."/>
        </authorList>
    </citation>
    <scope>NUCLEOTIDE SEQUENCE</scope>
    <source>
        <strain evidence="3">ChiGjej1B1-19959</strain>
    </source>
</reference>
<accession>A0A9D1IFN6</accession>
<feature type="region of interest" description="Disordered" evidence="1">
    <location>
        <begin position="153"/>
        <end position="176"/>
    </location>
</feature>
<reference evidence="3" key="1">
    <citation type="submission" date="2020-10" db="EMBL/GenBank/DDBJ databases">
        <authorList>
            <person name="Gilroy R."/>
        </authorList>
    </citation>
    <scope>NUCLEOTIDE SEQUENCE</scope>
    <source>
        <strain evidence="3">ChiGjej1B1-19959</strain>
    </source>
</reference>
<dbReference type="InterPro" id="IPR024402">
    <property type="entry name" value="DUF2726"/>
</dbReference>
<dbReference type="AlphaFoldDB" id="A0A9D1IFN6"/>
<protein>
    <submittedName>
        <fullName evidence="3">DUF2726 domain-containing protein</fullName>
    </submittedName>
</protein>
<evidence type="ECO:0000256" key="1">
    <source>
        <dbReference type="SAM" id="MobiDB-lite"/>
    </source>
</evidence>
<evidence type="ECO:0000313" key="4">
    <source>
        <dbReference type="Proteomes" id="UP000824071"/>
    </source>
</evidence>
<name>A0A9D1IFN6_9FIRM</name>
<gene>
    <name evidence="3" type="ORF">IAC53_00965</name>
</gene>
<comment type="caution">
    <text evidence="3">The sequence shown here is derived from an EMBL/GenBank/DDBJ whole genome shotgun (WGS) entry which is preliminary data.</text>
</comment>
<evidence type="ECO:0000313" key="3">
    <source>
        <dbReference type="EMBL" id="HIU35164.1"/>
    </source>
</evidence>
<dbReference type="Proteomes" id="UP000824071">
    <property type="component" value="Unassembled WGS sequence"/>
</dbReference>
<dbReference type="Gene3D" id="3.40.960.10">
    <property type="entry name" value="VSR Endonuclease"/>
    <property type="match status" value="1"/>
</dbReference>
<proteinExistence type="predicted"/>
<evidence type="ECO:0000259" key="2">
    <source>
        <dbReference type="Pfam" id="PF10881"/>
    </source>
</evidence>
<feature type="non-terminal residue" evidence="3">
    <location>
        <position position="1"/>
    </location>
</feature>